<dbReference type="EMBL" id="JACTAM010000017">
    <property type="protein sequence ID" value="KAI2654799.1"/>
    <property type="molecule type" value="Genomic_DNA"/>
</dbReference>
<dbReference type="Gene3D" id="1.25.40.20">
    <property type="entry name" value="Ankyrin repeat-containing domain"/>
    <property type="match status" value="3"/>
</dbReference>
<evidence type="ECO:0000256" key="4">
    <source>
        <dbReference type="PROSITE-ProRule" id="PRU00023"/>
    </source>
</evidence>
<dbReference type="CDD" id="cd03716">
    <property type="entry name" value="SOCS_ASB_like"/>
    <property type="match status" value="1"/>
</dbReference>
<keyword evidence="2" id="KW-0677">Repeat</keyword>
<dbReference type="Pfam" id="PF00023">
    <property type="entry name" value="Ank"/>
    <property type="match status" value="1"/>
</dbReference>
<dbReference type="PANTHER" id="PTHR24126:SF14">
    <property type="entry name" value="ANK_REP_REGION DOMAIN-CONTAINING PROTEIN"/>
    <property type="match status" value="1"/>
</dbReference>
<keyword evidence="3 4" id="KW-0040">ANK repeat</keyword>
<comment type="pathway">
    <text evidence="1">Protein modification; protein ubiquitination.</text>
</comment>
<dbReference type="SUPFAM" id="SSF48403">
    <property type="entry name" value="Ankyrin repeat"/>
    <property type="match status" value="1"/>
</dbReference>
<evidence type="ECO:0000256" key="2">
    <source>
        <dbReference type="ARBA" id="ARBA00022737"/>
    </source>
</evidence>
<evidence type="ECO:0000313" key="8">
    <source>
        <dbReference type="Proteomes" id="UP000830375"/>
    </source>
</evidence>
<dbReference type="InterPro" id="IPR036036">
    <property type="entry name" value="SOCS_box-like_dom_sf"/>
</dbReference>
<feature type="repeat" description="ANK" evidence="4">
    <location>
        <begin position="314"/>
        <end position="346"/>
    </location>
</feature>
<accession>A0ABQ8LW11</accession>
<dbReference type="Pfam" id="PF12796">
    <property type="entry name" value="Ank_2"/>
    <property type="match status" value="3"/>
</dbReference>
<evidence type="ECO:0000256" key="3">
    <source>
        <dbReference type="ARBA" id="ARBA00023043"/>
    </source>
</evidence>
<dbReference type="Proteomes" id="UP000830375">
    <property type="component" value="Unassembled WGS sequence"/>
</dbReference>
<dbReference type="SUPFAM" id="SSF158235">
    <property type="entry name" value="SOCS box-like"/>
    <property type="match status" value="1"/>
</dbReference>
<evidence type="ECO:0000259" key="6">
    <source>
        <dbReference type="PROSITE" id="PS50225"/>
    </source>
</evidence>
<name>A0ABQ8LW11_LABRO</name>
<dbReference type="InterPro" id="IPR036770">
    <property type="entry name" value="Ankyrin_rpt-contain_sf"/>
</dbReference>
<feature type="repeat" description="ANK" evidence="4">
    <location>
        <begin position="249"/>
        <end position="281"/>
    </location>
</feature>
<feature type="repeat" description="ANK" evidence="4">
    <location>
        <begin position="117"/>
        <end position="149"/>
    </location>
</feature>
<dbReference type="InterPro" id="IPR001496">
    <property type="entry name" value="SOCS_box"/>
</dbReference>
<feature type="domain" description="SOCS box" evidence="6">
    <location>
        <begin position="519"/>
        <end position="577"/>
    </location>
</feature>
<reference evidence="7 8" key="1">
    <citation type="submission" date="2022-01" db="EMBL/GenBank/DDBJ databases">
        <title>A high-quality chromosome-level genome assembly of rohu carp, Labeo rohita.</title>
        <authorList>
            <person name="Arick M.A. II"/>
            <person name="Hsu C.-Y."/>
            <person name="Magbanua Z."/>
            <person name="Pechanova O."/>
            <person name="Grover C."/>
            <person name="Miller E."/>
            <person name="Thrash A."/>
            <person name="Ezzel L."/>
            <person name="Alam S."/>
            <person name="Benzie J."/>
            <person name="Hamilton M."/>
            <person name="Karsi A."/>
            <person name="Lawrence M.L."/>
            <person name="Peterson D.G."/>
        </authorList>
    </citation>
    <scope>NUCLEOTIDE SEQUENCE [LARGE SCALE GENOMIC DNA]</scope>
    <source>
        <strain evidence="8">BAU-BD-2019</strain>
        <tissue evidence="7">Blood</tissue>
    </source>
</reference>
<dbReference type="Gene3D" id="1.10.750.20">
    <property type="entry name" value="SOCS box"/>
    <property type="match status" value="1"/>
</dbReference>
<feature type="region of interest" description="Disordered" evidence="5">
    <location>
        <begin position="19"/>
        <end position="44"/>
    </location>
</feature>
<dbReference type="Pfam" id="PF13637">
    <property type="entry name" value="Ank_4"/>
    <property type="match status" value="1"/>
</dbReference>
<dbReference type="SMART" id="SM00969">
    <property type="entry name" value="SOCS_box"/>
    <property type="match status" value="1"/>
</dbReference>
<dbReference type="PROSITE" id="PS50297">
    <property type="entry name" value="ANK_REP_REGION"/>
    <property type="match status" value="6"/>
</dbReference>
<feature type="compositionally biased region" description="Polar residues" evidence="5">
    <location>
        <begin position="21"/>
        <end position="32"/>
    </location>
</feature>
<keyword evidence="8" id="KW-1185">Reference proteome</keyword>
<evidence type="ECO:0000256" key="5">
    <source>
        <dbReference type="SAM" id="MobiDB-lite"/>
    </source>
</evidence>
<organism evidence="7 8">
    <name type="scientific">Labeo rohita</name>
    <name type="common">Indian major carp</name>
    <name type="synonym">Cyprinus rohita</name>
    <dbReference type="NCBI Taxonomy" id="84645"/>
    <lineage>
        <taxon>Eukaryota</taxon>
        <taxon>Metazoa</taxon>
        <taxon>Chordata</taxon>
        <taxon>Craniata</taxon>
        <taxon>Vertebrata</taxon>
        <taxon>Euteleostomi</taxon>
        <taxon>Actinopterygii</taxon>
        <taxon>Neopterygii</taxon>
        <taxon>Teleostei</taxon>
        <taxon>Ostariophysi</taxon>
        <taxon>Cypriniformes</taxon>
        <taxon>Cyprinidae</taxon>
        <taxon>Labeoninae</taxon>
        <taxon>Labeonini</taxon>
        <taxon>Labeo</taxon>
    </lineage>
</organism>
<dbReference type="SMART" id="SM00248">
    <property type="entry name" value="ANK"/>
    <property type="match status" value="11"/>
</dbReference>
<evidence type="ECO:0000313" key="7">
    <source>
        <dbReference type="EMBL" id="KAI2654799.1"/>
    </source>
</evidence>
<gene>
    <name evidence="7" type="ORF">H4Q32_011590</name>
</gene>
<feature type="repeat" description="ANK" evidence="4">
    <location>
        <begin position="183"/>
        <end position="215"/>
    </location>
</feature>
<proteinExistence type="predicted"/>
<dbReference type="InterPro" id="IPR002110">
    <property type="entry name" value="Ankyrin_rpt"/>
</dbReference>
<comment type="caution">
    <text evidence="7">The sequence shown here is derived from an EMBL/GenBank/DDBJ whole genome shotgun (WGS) entry which is preliminary data.</text>
</comment>
<dbReference type="PROSITE" id="PS50225">
    <property type="entry name" value="SOCS"/>
    <property type="match status" value="1"/>
</dbReference>
<dbReference type="PRINTS" id="PR01415">
    <property type="entry name" value="ANKYRIN"/>
</dbReference>
<sequence length="597" mass="65866">MTRFSYAEYIALFRSSDTKRNSSAQKSTSSSGRAADRDDAPTDPSEMICAVRRAHVQPVSEACDSDDWTALHEAAHRGQTHCVQALLKVIQQRVLMKRVHVLCLTDPRVCVDKRTLQEQTPLLLAVHGRHLDCVRSLLEAGADPDINNKNKETPLYKACEQECISTVRLLLAFGATVNQRCYRGCTALHEAARRDNAELCETLLQARAAVDARNADDVTPAIEAARHGRTQTLAYLIRNGAGVNVQTCDGNTALTEACRHGHGETVKLLLKHHADANRATAAGLLPLHIASQHGHKEIVSLLLPITSRARIRQSGISPLHLAAEHDRQLVMSLLIESGFDVNSKLSHERSARYHDRRVSALFCAVAARNTQAAAVLLKAGADPNVDPFSPLLLAARHGCLKTVAVLVEHGAHVNARPPGPTAGFPAVLLYAHQLDVLQYLLDNGCDAQACFTCDRRHSEEDANFRSHASQRNTSCTKTELQFCDWISSSCWRHSAGQFIDLLLDYVGNVQLCSRIRDLLLDKQEWTSIKEKTSSPRALMHLCRLKIREQLGTQRLRSVHSLPLPDRMLRYLSSRSSSRSCSIPHFHGHAAFAASACV</sequence>
<feature type="repeat" description="ANK" evidence="4">
    <location>
        <begin position="386"/>
        <end position="418"/>
    </location>
</feature>
<dbReference type="PANTHER" id="PTHR24126">
    <property type="entry name" value="ANKYRIN REPEAT, PH AND SEC7 DOMAIN CONTAINING PROTEIN SECG-RELATED"/>
    <property type="match status" value="1"/>
</dbReference>
<dbReference type="Pfam" id="PF07525">
    <property type="entry name" value="SOCS_box"/>
    <property type="match status" value="1"/>
</dbReference>
<evidence type="ECO:0000256" key="1">
    <source>
        <dbReference type="ARBA" id="ARBA00004906"/>
    </source>
</evidence>
<feature type="repeat" description="ANK" evidence="4">
    <location>
        <begin position="216"/>
        <end position="248"/>
    </location>
</feature>
<dbReference type="PROSITE" id="PS50088">
    <property type="entry name" value="ANK_REPEAT"/>
    <property type="match status" value="8"/>
</dbReference>
<protein>
    <submittedName>
        <fullName evidence="7">Ankyrin repeat and SOCS box protein 2</fullName>
    </submittedName>
</protein>
<dbReference type="SMART" id="SM00253">
    <property type="entry name" value="SOCS"/>
    <property type="match status" value="1"/>
</dbReference>
<feature type="repeat" description="ANK" evidence="4">
    <location>
        <begin position="150"/>
        <end position="182"/>
    </location>
</feature>
<feature type="repeat" description="ANK" evidence="4">
    <location>
        <begin position="282"/>
        <end position="314"/>
    </location>
</feature>